<proteinExistence type="predicted"/>
<reference evidence="2" key="1">
    <citation type="submission" date="2024-05" db="EMBL/GenBank/DDBJ databases">
        <title>Planctomycetes of the genus Singulisphaera possess chitinolytic capabilities.</title>
        <authorList>
            <person name="Ivanova A."/>
        </authorList>
    </citation>
    <scope>NUCLEOTIDE SEQUENCE</scope>
    <source>
        <strain evidence="2">Ch08T</strain>
    </source>
</reference>
<name>A0AAU7CAB7_9BACT</name>
<keyword evidence="1" id="KW-1133">Transmembrane helix</keyword>
<feature type="transmembrane region" description="Helical" evidence="1">
    <location>
        <begin position="21"/>
        <end position="39"/>
    </location>
</feature>
<keyword evidence="1" id="KW-0472">Membrane</keyword>
<organism evidence="2">
    <name type="scientific">Singulisphaera sp. Ch08</name>
    <dbReference type="NCBI Taxonomy" id="3120278"/>
    <lineage>
        <taxon>Bacteria</taxon>
        <taxon>Pseudomonadati</taxon>
        <taxon>Planctomycetota</taxon>
        <taxon>Planctomycetia</taxon>
        <taxon>Isosphaerales</taxon>
        <taxon>Isosphaeraceae</taxon>
        <taxon>Singulisphaera</taxon>
    </lineage>
</organism>
<dbReference type="AlphaFoldDB" id="A0AAU7CAB7"/>
<feature type="transmembrane region" description="Helical" evidence="1">
    <location>
        <begin position="89"/>
        <end position="110"/>
    </location>
</feature>
<sequence length="161" mass="16811">MLFLPSVLRRQVSGAVFDAKMGQLVCYLAALALPPMAIVAMVRHSGSRSEFFIGLGLALVIALLFVMLGGISRHIDLMGVPLRARCVEILCYFAGVGVLVGGIRSLATIGGSPAQITLGVLVSVSLSLTVLVLGMLATVTRTLRTRTDEGDRVSGGAPAVF</sequence>
<gene>
    <name evidence="2" type="ORF">V5E97_28160</name>
</gene>
<dbReference type="EMBL" id="CP155447">
    <property type="protein sequence ID" value="XBH02181.1"/>
    <property type="molecule type" value="Genomic_DNA"/>
</dbReference>
<evidence type="ECO:0000313" key="2">
    <source>
        <dbReference type="EMBL" id="XBH02181.1"/>
    </source>
</evidence>
<keyword evidence="1" id="KW-0812">Transmembrane</keyword>
<feature type="transmembrane region" description="Helical" evidence="1">
    <location>
        <begin position="51"/>
        <end position="68"/>
    </location>
</feature>
<protein>
    <submittedName>
        <fullName evidence="2">Uncharacterized protein</fullName>
    </submittedName>
</protein>
<evidence type="ECO:0000256" key="1">
    <source>
        <dbReference type="SAM" id="Phobius"/>
    </source>
</evidence>
<dbReference type="RefSeq" id="WP_406694922.1">
    <property type="nucleotide sequence ID" value="NZ_CP155447.1"/>
</dbReference>
<accession>A0AAU7CAB7</accession>
<feature type="transmembrane region" description="Helical" evidence="1">
    <location>
        <begin position="116"/>
        <end position="137"/>
    </location>
</feature>